<dbReference type="Proteomes" id="UP000244162">
    <property type="component" value="Unassembled WGS sequence"/>
</dbReference>
<dbReference type="OrthoDB" id="9816309at2"/>
<sequence length="283" mass="31419">MEMSPVAARILGTLLEERSGQQLAADRRWRIGTALGPLLRRRNIPSLDNLVAILGSRGDPRLLDEVVEALLNNETFFFRDRAAFSLLTDQALDMLARARAAERSLTIWSAACSTGQEVYSLAMSFAAQPERWAGWRIEILGTDVSRAAIAQARIGRYSQFEIQRGLPVMQMMRCFDQEGDHWRVKPSLRGRVAFTVHNLLDAPPPGRRPDVVLCRNVLLYFATEKRRIALDRIAGAIAPDGVLMLGAGETLLGQTDAFVADEELRGLYRPREGYGGAATKRVA</sequence>
<evidence type="ECO:0000259" key="1">
    <source>
        <dbReference type="PROSITE" id="PS50123"/>
    </source>
</evidence>
<dbReference type="InterPro" id="IPR000780">
    <property type="entry name" value="CheR_MeTrfase"/>
</dbReference>
<dbReference type="PROSITE" id="PS50123">
    <property type="entry name" value="CHER"/>
    <property type="match status" value="1"/>
</dbReference>
<dbReference type="SMART" id="SM00138">
    <property type="entry name" value="MeTrc"/>
    <property type="match status" value="1"/>
</dbReference>
<dbReference type="PANTHER" id="PTHR24422:SF21">
    <property type="entry name" value="CHEMOTAXIS PROTEIN METHYLTRANSFERASE 1"/>
    <property type="match status" value="1"/>
</dbReference>
<dbReference type="InterPro" id="IPR050903">
    <property type="entry name" value="Bact_Chemotaxis_MeTrfase"/>
</dbReference>
<organism evidence="2 3">
    <name type="scientific">Sphingomonas oleivorans</name>
    <dbReference type="NCBI Taxonomy" id="1735121"/>
    <lineage>
        <taxon>Bacteria</taxon>
        <taxon>Pseudomonadati</taxon>
        <taxon>Pseudomonadota</taxon>
        <taxon>Alphaproteobacteria</taxon>
        <taxon>Sphingomonadales</taxon>
        <taxon>Sphingomonadaceae</taxon>
        <taxon>Sphingomonas</taxon>
    </lineage>
</organism>
<dbReference type="PRINTS" id="PR00996">
    <property type="entry name" value="CHERMTFRASE"/>
</dbReference>
<dbReference type="PANTHER" id="PTHR24422">
    <property type="entry name" value="CHEMOTAXIS PROTEIN METHYLTRANSFERASE"/>
    <property type="match status" value="1"/>
</dbReference>
<dbReference type="Pfam" id="PF01739">
    <property type="entry name" value="CheR"/>
    <property type="match status" value="1"/>
</dbReference>
<dbReference type="SUPFAM" id="SSF47757">
    <property type="entry name" value="Chemotaxis receptor methyltransferase CheR, N-terminal domain"/>
    <property type="match status" value="1"/>
</dbReference>
<name>A0A2T5FTI5_9SPHN</name>
<reference evidence="2 3" key="1">
    <citation type="submission" date="2017-09" db="EMBL/GenBank/DDBJ databases">
        <title>Sphingomonas panjinensis sp.nov., isolated from oil-contaminated soil.</title>
        <authorList>
            <person name="Wang L."/>
            <person name="Chen L."/>
        </authorList>
    </citation>
    <scope>NUCLEOTIDE SEQUENCE [LARGE SCALE GENOMIC DNA]</scope>
    <source>
        <strain evidence="2 3">FW-11</strain>
    </source>
</reference>
<evidence type="ECO:0000313" key="2">
    <source>
        <dbReference type="EMBL" id="PTQ07368.1"/>
    </source>
</evidence>
<proteinExistence type="predicted"/>
<dbReference type="AlphaFoldDB" id="A0A2T5FTI5"/>
<dbReference type="InterPro" id="IPR029063">
    <property type="entry name" value="SAM-dependent_MTases_sf"/>
</dbReference>
<protein>
    <submittedName>
        <fullName evidence="2">Chemotaxis protein CheR</fullName>
    </submittedName>
</protein>
<feature type="domain" description="CheR-type methyltransferase" evidence="1">
    <location>
        <begin position="1"/>
        <end position="283"/>
    </location>
</feature>
<dbReference type="Gene3D" id="3.40.50.150">
    <property type="entry name" value="Vaccinia Virus protein VP39"/>
    <property type="match status" value="1"/>
</dbReference>
<gene>
    <name evidence="2" type="ORF">CLG96_17625</name>
</gene>
<dbReference type="InterPro" id="IPR022642">
    <property type="entry name" value="CheR_C"/>
</dbReference>
<evidence type="ECO:0000313" key="3">
    <source>
        <dbReference type="Proteomes" id="UP000244162"/>
    </source>
</evidence>
<comment type="caution">
    <text evidence="2">The sequence shown here is derived from an EMBL/GenBank/DDBJ whole genome shotgun (WGS) entry which is preliminary data.</text>
</comment>
<keyword evidence="3" id="KW-1185">Reference proteome</keyword>
<dbReference type="SUPFAM" id="SSF53335">
    <property type="entry name" value="S-adenosyl-L-methionine-dependent methyltransferases"/>
    <property type="match status" value="1"/>
</dbReference>
<accession>A0A2T5FTI5</accession>
<dbReference type="RefSeq" id="WP_107970040.1">
    <property type="nucleotide sequence ID" value="NZ_NWBU01000018.1"/>
</dbReference>
<dbReference type="GO" id="GO:0008757">
    <property type="term" value="F:S-adenosylmethionine-dependent methyltransferase activity"/>
    <property type="evidence" value="ECO:0007669"/>
    <property type="project" value="InterPro"/>
</dbReference>
<dbReference type="EMBL" id="NWBU01000018">
    <property type="protein sequence ID" value="PTQ07368.1"/>
    <property type="molecule type" value="Genomic_DNA"/>
</dbReference>